<protein>
    <submittedName>
        <fullName evidence="2">Permease DsdX</fullName>
    </submittedName>
</protein>
<feature type="transmembrane region" description="Helical" evidence="1">
    <location>
        <begin position="231"/>
        <end position="255"/>
    </location>
</feature>
<keyword evidence="1" id="KW-1133">Transmembrane helix</keyword>
<feature type="transmembrane region" description="Helical" evidence="1">
    <location>
        <begin position="102"/>
        <end position="135"/>
    </location>
</feature>
<dbReference type="Pfam" id="PF02447">
    <property type="entry name" value="GntP_permease"/>
    <property type="match status" value="1"/>
</dbReference>
<feature type="transmembrane region" description="Helical" evidence="1">
    <location>
        <begin position="64"/>
        <end position="82"/>
    </location>
</feature>
<dbReference type="InterPro" id="IPR003474">
    <property type="entry name" value="Glcn_transporter"/>
</dbReference>
<dbReference type="Proteomes" id="UP000266482">
    <property type="component" value="Unassembled WGS sequence"/>
</dbReference>
<dbReference type="RefSeq" id="WP_119600015.1">
    <property type="nucleotide sequence ID" value="NZ_QXQA01000006.1"/>
</dbReference>
<feature type="transmembrane region" description="Helical" evidence="1">
    <location>
        <begin position="428"/>
        <end position="449"/>
    </location>
</feature>
<evidence type="ECO:0000313" key="3">
    <source>
        <dbReference type="Proteomes" id="UP000266482"/>
    </source>
</evidence>
<keyword evidence="3" id="KW-1185">Reference proteome</keyword>
<sequence>MLIVIVLAAIVLLLLLITVVKLNPFVALIITAIGAGLAAGMPLLATENEPGIIDSIKTGMGNTLGFLAIVLALGTMLGKMMAESGGAERIARTLIRLFGERNVHWAMMVVAFIVGIPVFFQVGFVLLIPLVFTIAKSTGLSLVKIGVPLVAGLSVVHGLVPPHPAAMAAVGIFEADIGTTILYSLIVGLPTAIIAGPLYGNWIGKRIHKDVPKEMGEQLTENAETKNLPGFFNTIFTILVPVLLMLIATLADFFMEQGALASDSFFYQAAKFVGDPVVALLIAAVYSFFSLGYFRGYSREKVLKFTNDCLAPTATILLVIGAGGAFNRVLLDSGIGDYIAELATASHISPILLGWGIAAMIRVATGSATVSMMTAAGIVAPIALAMPGTSAELLVLATGSGSLILSHVNDSGFWLIKEYFGMSVKETLLTWTALETIIAVVALVLILALDVVV</sequence>
<feature type="transmembrane region" description="Helical" evidence="1">
    <location>
        <begin position="26"/>
        <end position="44"/>
    </location>
</feature>
<feature type="transmembrane region" description="Helical" evidence="1">
    <location>
        <begin position="142"/>
        <end position="160"/>
    </location>
</feature>
<evidence type="ECO:0000256" key="1">
    <source>
        <dbReference type="SAM" id="Phobius"/>
    </source>
</evidence>
<dbReference type="NCBIfam" id="TIGR00791">
    <property type="entry name" value="gntP"/>
    <property type="match status" value="1"/>
</dbReference>
<feature type="transmembrane region" description="Helical" evidence="1">
    <location>
        <begin position="309"/>
        <end position="326"/>
    </location>
</feature>
<dbReference type="AlphaFoldDB" id="A0A3A1UWA6"/>
<comment type="caution">
    <text evidence="2">The sequence shown here is derived from an EMBL/GenBank/DDBJ whole genome shotgun (WGS) entry which is preliminary data.</text>
</comment>
<feature type="transmembrane region" description="Helical" evidence="1">
    <location>
        <begin position="368"/>
        <end position="387"/>
    </location>
</feature>
<keyword evidence="1" id="KW-0472">Membrane</keyword>
<dbReference type="PANTHER" id="PTHR30354:SF26">
    <property type="entry name" value="TRANSPORTER, PUTATIVE-RELATED"/>
    <property type="match status" value="1"/>
</dbReference>
<evidence type="ECO:0000313" key="2">
    <source>
        <dbReference type="EMBL" id="RIX52807.1"/>
    </source>
</evidence>
<feature type="transmembrane region" description="Helical" evidence="1">
    <location>
        <begin position="338"/>
        <end position="361"/>
    </location>
</feature>
<dbReference type="EMBL" id="QXQA01000006">
    <property type="protein sequence ID" value="RIX52807.1"/>
    <property type="molecule type" value="Genomic_DNA"/>
</dbReference>
<name>A0A3A1UWA6_9BACL</name>
<organism evidence="2 3">
    <name type="scientific">Paenibacillus nanensis</name>
    <dbReference type="NCBI Taxonomy" id="393251"/>
    <lineage>
        <taxon>Bacteria</taxon>
        <taxon>Bacillati</taxon>
        <taxon>Bacillota</taxon>
        <taxon>Bacilli</taxon>
        <taxon>Bacillales</taxon>
        <taxon>Paenibacillaceae</taxon>
        <taxon>Paenibacillus</taxon>
    </lineage>
</organism>
<reference evidence="2 3" key="1">
    <citation type="submission" date="2018-09" db="EMBL/GenBank/DDBJ databases">
        <title>Paenibacillus aracenensis nov. sp. isolated from a cave in southern Spain.</title>
        <authorList>
            <person name="Jurado V."/>
            <person name="Gutierrez-Patricio S."/>
            <person name="Gonzalez-Pimentel J.L."/>
            <person name="Miller A.Z."/>
            <person name="Laiz L."/>
            <person name="Saiz-Jimenez C."/>
        </authorList>
    </citation>
    <scope>NUCLEOTIDE SEQUENCE [LARGE SCALE GENOMIC DNA]</scope>
    <source>
        <strain evidence="2 3">DSM 22867</strain>
    </source>
</reference>
<dbReference type="OrthoDB" id="9787129at2"/>
<dbReference type="GO" id="GO:0015128">
    <property type="term" value="F:gluconate transmembrane transporter activity"/>
    <property type="evidence" value="ECO:0007669"/>
    <property type="project" value="InterPro"/>
</dbReference>
<dbReference type="PANTHER" id="PTHR30354">
    <property type="entry name" value="GNT FAMILY GLUCONATE TRANSPORTER"/>
    <property type="match status" value="1"/>
</dbReference>
<keyword evidence="1" id="KW-0812">Transmembrane</keyword>
<dbReference type="GO" id="GO:0005886">
    <property type="term" value="C:plasma membrane"/>
    <property type="evidence" value="ECO:0007669"/>
    <property type="project" value="TreeGrafter"/>
</dbReference>
<accession>A0A3A1UWA6</accession>
<dbReference type="PIRSF" id="PIRSF002746">
    <property type="entry name" value="Gluconate_transporter"/>
    <property type="match status" value="1"/>
</dbReference>
<feature type="transmembrane region" description="Helical" evidence="1">
    <location>
        <begin position="277"/>
        <end position="297"/>
    </location>
</feature>
<proteinExistence type="predicted"/>
<gene>
    <name evidence="2" type="ORF">D3P08_12455</name>
</gene>
<feature type="transmembrane region" description="Helical" evidence="1">
    <location>
        <begin position="180"/>
        <end position="199"/>
    </location>
</feature>